<dbReference type="InterPro" id="IPR035328">
    <property type="entry name" value="DUF3048_C"/>
</dbReference>
<dbReference type="InterPro" id="IPR023158">
    <property type="entry name" value="YerB-like_sf"/>
</dbReference>
<accession>A0ABP3M7R1</accession>
<evidence type="ECO:0000256" key="1">
    <source>
        <dbReference type="SAM" id="MobiDB-lite"/>
    </source>
</evidence>
<dbReference type="Gene3D" id="3.50.90.10">
    <property type="entry name" value="YerB-like"/>
    <property type="match status" value="1"/>
</dbReference>
<feature type="domain" description="DUF3048" evidence="2">
    <location>
        <begin position="58"/>
        <end position="180"/>
    </location>
</feature>
<protein>
    <submittedName>
        <fullName evidence="4">DUF3048 domain-containing protein</fullName>
    </submittedName>
</protein>
<proteinExistence type="predicted"/>
<dbReference type="Pfam" id="PF11258">
    <property type="entry name" value="DUF3048"/>
    <property type="match status" value="1"/>
</dbReference>
<dbReference type="EMBL" id="BAAAGS010000005">
    <property type="protein sequence ID" value="GAA0514693.1"/>
    <property type="molecule type" value="Genomic_DNA"/>
</dbReference>
<evidence type="ECO:0000259" key="2">
    <source>
        <dbReference type="Pfam" id="PF11258"/>
    </source>
</evidence>
<feature type="region of interest" description="Disordered" evidence="1">
    <location>
        <begin position="175"/>
        <end position="206"/>
    </location>
</feature>
<dbReference type="InterPro" id="IPR021416">
    <property type="entry name" value="DUF3048_N"/>
</dbReference>
<dbReference type="Pfam" id="PF17479">
    <property type="entry name" value="DUF3048_C"/>
    <property type="match status" value="1"/>
</dbReference>
<feature type="compositionally biased region" description="Low complexity" evidence="1">
    <location>
        <begin position="191"/>
        <end position="200"/>
    </location>
</feature>
<evidence type="ECO:0000259" key="3">
    <source>
        <dbReference type="Pfam" id="PF17479"/>
    </source>
</evidence>
<organism evidence="4 5">
    <name type="scientific">Saccharopolyspora erythraea</name>
    <name type="common">Streptomyces erythraeus</name>
    <dbReference type="NCBI Taxonomy" id="1836"/>
    <lineage>
        <taxon>Bacteria</taxon>
        <taxon>Bacillati</taxon>
        <taxon>Actinomycetota</taxon>
        <taxon>Actinomycetes</taxon>
        <taxon>Pseudonocardiales</taxon>
        <taxon>Pseudonocardiaceae</taxon>
        <taxon>Saccharopolyspora</taxon>
    </lineage>
</organism>
<keyword evidence="5" id="KW-1185">Reference proteome</keyword>
<feature type="region of interest" description="Disordered" evidence="1">
    <location>
        <begin position="34"/>
        <end position="60"/>
    </location>
</feature>
<evidence type="ECO:0000313" key="4">
    <source>
        <dbReference type="EMBL" id="GAA0514693.1"/>
    </source>
</evidence>
<dbReference type="Proteomes" id="UP001500729">
    <property type="component" value="Unassembled WGS sequence"/>
</dbReference>
<evidence type="ECO:0000313" key="5">
    <source>
        <dbReference type="Proteomes" id="UP001500729"/>
    </source>
</evidence>
<dbReference type="RefSeq" id="WP_009946279.1">
    <property type="nucleotide sequence ID" value="NZ_BAAAGS010000005.1"/>
</dbReference>
<comment type="caution">
    <text evidence="4">The sequence shown here is derived from an EMBL/GenBank/DDBJ whole genome shotgun (WGS) entry which is preliminary data.</text>
</comment>
<name>A0ABP3M7R1_SACER</name>
<gene>
    <name evidence="4" type="ORF">GCM10009533_12060</name>
</gene>
<sequence>MPLGRTRTAVLTAVIVLAALGAAIALAVLPASRTPPPPQQAAPAPAPPSPTSPPPAPGPPVLAVKIDNVADARPPIGLAAADLIYVEPVEGGYSRLLAIFGSTKPPTVGPVRSARETDLEMLPQFGRPTLAYSGAAPELLPLIAKAPVNDASDKHDPAAYFRDNSRPVPHNLFVRPDRLPPGADWSPGSIPQTGPTPAGGKPAGHHEVRYPEATVGFDWSPQERRWLVSMDGDPYSAVDTGRLGPTTVVIQKVHVRQSAISDAAGNPSPFAESIGAGEVQVLRDGQVFEGTWSRLSADAGTTYTSRSGEPLVFAPGQVWIALSP</sequence>
<feature type="domain" description="DUF3048" evidence="3">
    <location>
        <begin position="207"/>
        <end position="320"/>
    </location>
</feature>
<reference evidence="5" key="1">
    <citation type="journal article" date="2019" name="Int. J. Syst. Evol. Microbiol.">
        <title>The Global Catalogue of Microorganisms (GCM) 10K type strain sequencing project: providing services to taxonomists for standard genome sequencing and annotation.</title>
        <authorList>
            <consortium name="The Broad Institute Genomics Platform"/>
            <consortium name="The Broad Institute Genome Sequencing Center for Infectious Disease"/>
            <person name="Wu L."/>
            <person name="Ma J."/>
        </authorList>
    </citation>
    <scope>NUCLEOTIDE SEQUENCE [LARGE SCALE GENOMIC DNA]</scope>
    <source>
        <strain evidence="5">JCM 10303</strain>
    </source>
</reference>
<dbReference type="SUPFAM" id="SSF159774">
    <property type="entry name" value="YerB-like"/>
    <property type="match status" value="1"/>
</dbReference>